<reference evidence="3" key="1">
    <citation type="journal article" date="2018" name="Genome Biol.">
        <title>SKESA: strategic k-mer extension for scrupulous assemblies.</title>
        <authorList>
            <person name="Souvorov A."/>
            <person name="Agarwala R."/>
            <person name="Lipman D.J."/>
        </authorList>
    </citation>
    <scope>NUCLEOTIDE SEQUENCE</scope>
    <source>
        <strain evidence="3">R404</strain>
    </source>
</reference>
<name>A0A9P0U1S4_KLEOX</name>
<organism evidence="2">
    <name type="scientific">Klebsiella oxytoca</name>
    <dbReference type="NCBI Taxonomy" id="571"/>
    <lineage>
        <taxon>Bacteria</taxon>
        <taxon>Pseudomonadati</taxon>
        <taxon>Pseudomonadota</taxon>
        <taxon>Gammaproteobacteria</taxon>
        <taxon>Enterobacterales</taxon>
        <taxon>Enterobacteriaceae</taxon>
        <taxon>Klebsiella/Raoultella group</taxon>
        <taxon>Klebsiella</taxon>
    </lineage>
</organism>
<evidence type="ECO:0000256" key="1">
    <source>
        <dbReference type="SAM" id="SignalP"/>
    </source>
</evidence>
<protein>
    <submittedName>
        <fullName evidence="2">DUF4354 family protein</fullName>
    </submittedName>
</protein>
<gene>
    <name evidence="3" type="ORF">I8Y21_005233</name>
    <name evidence="4" type="ORF">J7S78_22410</name>
    <name evidence="2" type="ORF">RYF40_003229</name>
</gene>
<reference evidence="3" key="2">
    <citation type="submission" date="2020-11" db="EMBL/GenBank/DDBJ databases">
        <authorList>
            <consortium name="NCBI Pathogen Detection Project"/>
        </authorList>
    </citation>
    <scope>NUCLEOTIDE SEQUENCE</scope>
    <source>
        <strain evidence="3">R404</strain>
    </source>
</reference>
<dbReference type="RefSeq" id="WP_004102423.1">
    <property type="nucleotide sequence ID" value="NZ_ABJAKY020000001.1"/>
</dbReference>
<accession>A0A9P0U1S4</accession>
<proteinExistence type="predicted"/>
<dbReference type="EMBL" id="JAGKON010000026">
    <property type="protein sequence ID" value="MBQ0602566.1"/>
    <property type="molecule type" value="Genomic_DNA"/>
</dbReference>
<dbReference type="Pfam" id="PF14263">
    <property type="entry name" value="DUF4354"/>
    <property type="match status" value="1"/>
</dbReference>
<dbReference type="Proteomes" id="UP000673434">
    <property type="component" value="Unassembled WGS sequence"/>
</dbReference>
<dbReference type="EMBL" id="DACSEO010000098">
    <property type="protein sequence ID" value="HAT1684446.1"/>
    <property type="molecule type" value="Genomic_DNA"/>
</dbReference>
<dbReference type="Gene3D" id="2.60.40.4110">
    <property type="entry name" value="Protein of unknown function DUF4354"/>
    <property type="match status" value="1"/>
</dbReference>
<evidence type="ECO:0000313" key="5">
    <source>
        <dbReference type="Proteomes" id="UP000673434"/>
    </source>
</evidence>
<feature type="chain" id="PRO_5044699533" evidence="1">
    <location>
        <begin position="24"/>
        <end position="135"/>
    </location>
</feature>
<comment type="caution">
    <text evidence="2">The sequence shown here is derived from an EMBL/GenBank/DDBJ whole genome shotgun (WGS) entry which is preliminary data.</text>
</comment>
<dbReference type="InterPro" id="IPR025581">
    <property type="entry name" value="DUF4354"/>
</dbReference>
<dbReference type="OrthoDB" id="6611083at2"/>
<dbReference type="AlphaFoldDB" id="A0A9P0U1S4"/>
<evidence type="ECO:0000313" key="3">
    <source>
        <dbReference type="EMBL" id="HAT1684446.1"/>
    </source>
</evidence>
<reference evidence="2" key="4">
    <citation type="submission" date="2024-02" db="EMBL/GenBank/DDBJ databases">
        <authorList>
            <consortium name="Clinical and Environmental Microbiology Branch: Whole genome sequencing antimicrobial resistance pathogens in the healthcare setting"/>
        </authorList>
    </citation>
    <scope>NUCLEOTIDE SEQUENCE</scope>
    <source>
        <strain evidence="2">2023BB-00086</strain>
    </source>
</reference>
<sequence>MFSRKIKIFSLFLSLMAAGQAISAVKSPDVTVYAQKEGAGSVWNSVTGKAEHLLSYQVTVNNNSSEPLVPGKDNKMCFYLDDNMGKTLMGHGIQLELLSPYKPGESRTGVIYFSSTEPDMLSLPYVKLGLGSQCK</sequence>
<dbReference type="EMBL" id="ABNOCX020000005">
    <property type="protein sequence ID" value="EML7082765.1"/>
    <property type="molecule type" value="Genomic_DNA"/>
</dbReference>
<evidence type="ECO:0000313" key="2">
    <source>
        <dbReference type="EMBL" id="EML7082765.1"/>
    </source>
</evidence>
<dbReference type="Proteomes" id="UP000856143">
    <property type="component" value="Unassembled WGS sequence"/>
</dbReference>
<keyword evidence="1" id="KW-0732">Signal</keyword>
<feature type="signal peptide" evidence="1">
    <location>
        <begin position="1"/>
        <end position="23"/>
    </location>
</feature>
<reference evidence="4 5" key="3">
    <citation type="submission" date="2021-03" db="EMBL/GenBank/DDBJ databases">
        <authorList>
            <person name="Stanton E."/>
        </authorList>
    </citation>
    <scope>NUCLEOTIDE SEQUENCE [LARGE SCALE GENOMIC DNA]</scope>
    <source>
        <strain evidence="4 5">2020EL-00037</strain>
    </source>
</reference>
<evidence type="ECO:0000313" key="4">
    <source>
        <dbReference type="EMBL" id="MBQ0602566.1"/>
    </source>
</evidence>
<keyword evidence="5" id="KW-1185">Reference proteome</keyword>